<dbReference type="SUPFAM" id="SSF48452">
    <property type="entry name" value="TPR-like"/>
    <property type="match status" value="1"/>
</dbReference>
<reference evidence="2 3" key="1">
    <citation type="submission" date="2013-04" db="EMBL/GenBank/DDBJ databases">
        <title>The Genome Sequence of Parabacteroides goldsteinii DSM 19448.</title>
        <authorList>
            <consortium name="The Broad Institute Genomics Platform"/>
            <person name="Earl A."/>
            <person name="Ward D."/>
            <person name="Feldgarden M."/>
            <person name="Gevers D."/>
            <person name="Martens E."/>
            <person name="Sakamoto M."/>
            <person name="Benno Y."/>
            <person name="Song Y."/>
            <person name="Liu C."/>
            <person name="Lee J."/>
            <person name="Bolanos M."/>
            <person name="Vaisanen M.L."/>
            <person name="Finegold S.M."/>
            <person name="Walker B."/>
            <person name="Young S."/>
            <person name="Zeng Q."/>
            <person name="Gargeya S."/>
            <person name="Fitzgerald M."/>
            <person name="Haas B."/>
            <person name="Abouelleil A."/>
            <person name="Allen A.W."/>
            <person name="Alvarado L."/>
            <person name="Arachchi H.M."/>
            <person name="Berlin A.M."/>
            <person name="Chapman S.B."/>
            <person name="Gainer-Dewar J."/>
            <person name="Goldberg J."/>
            <person name="Griggs A."/>
            <person name="Gujja S."/>
            <person name="Hansen M."/>
            <person name="Howarth C."/>
            <person name="Imamovic A."/>
            <person name="Ireland A."/>
            <person name="Larimer J."/>
            <person name="McCowan C."/>
            <person name="Murphy C."/>
            <person name="Pearson M."/>
            <person name="Poon T.W."/>
            <person name="Priest M."/>
            <person name="Roberts A."/>
            <person name="Saif S."/>
            <person name="Shea T."/>
            <person name="Sisk P."/>
            <person name="Sykes S."/>
            <person name="Wortman J."/>
            <person name="Nusbaum C."/>
            <person name="Birren B."/>
        </authorList>
    </citation>
    <scope>NUCLEOTIDE SEQUENCE [LARGE SCALE GENOMIC DNA]</scope>
    <source>
        <strain evidence="2 3">DSM 19448</strain>
    </source>
</reference>
<feature type="signal peptide" evidence="1">
    <location>
        <begin position="1"/>
        <end position="21"/>
    </location>
</feature>
<protein>
    <submittedName>
        <fullName evidence="2">Uncharacterized protein</fullName>
    </submittedName>
</protein>
<sequence>MKIKVLLIAAACSMGALGAYAQKGVDNGTQFGSGEDSIRCITNISLFVPYAKAGNFKDAYDFWKIVYDECPAATKDIYLHGVKIMAWKIANEKDPAKKAALIDDLMGVYDKRVKYFGDDKRYGKDWIVSRKAQDYIQQMGDKADYNKLYNWLGEIINEYGDNTEALGVSLYMFASYQKMADDPNHKGQYVEDYLKASKILDTQLQAAQAANNEKEVNNLTTFKTSVNGAFANSGAADCETLQNLYAPKVEESKSDLAALKEIVSLLRRVRCQEIDAFFAAAAYAYELEPSADAAIGIAKRAVKNKEYDTAVKYFEEAANMETDPSSKAEDYYMIAVINLDQKNYSKAREYAKKAAATNTSYGQPYILIGQMYAATVKNVFPNDGVLARAAYNVAIDQWEKAKQVDESCVEEANKLIGTYRAHLPSTEEIFMHPDLEKGKSFTVGGWIGETTRIR</sequence>
<dbReference type="STRING" id="927665.HMPREF1535_00141"/>
<evidence type="ECO:0000313" key="3">
    <source>
        <dbReference type="Proteomes" id="UP000033047"/>
    </source>
</evidence>
<dbReference type="Proteomes" id="UP000033047">
    <property type="component" value="Unassembled WGS sequence"/>
</dbReference>
<evidence type="ECO:0000313" key="2">
    <source>
        <dbReference type="EMBL" id="KKB59869.1"/>
    </source>
</evidence>
<dbReference type="Gene3D" id="1.25.40.10">
    <property type="entry name" value="Tetratricopeptide repeat domain"/>
    <property type="match status" value="1"/>
</dbReference>
<accession>A0A0F5JQ75</accession>
<comment type="caution">
    <text evidence="2">The sequence shown here is derived from an EMBL/GenBank/DDBJ whole genome shotgun (WGS) entry which is preliminary data.</text>
</comment>
<dbReference type="RefSeq" id="WP_010802438.1">
    <property type="nucleotide sequence ID" value="NZ_KQ033912.1"/>
</dbReference>
<evidence type="ECO:0000256" key="1">
    <source>
        <dbReference type="SAM" id="SignalP"/>
    </source>
</evidence>
<dbReference type="EMBL" id="AQHV01000001">
    <property type="protein sequence ID" value="KKB59869.1"/>
    <property type="molecule type" value="Genomic_DNA"/>
</dbReference>
<dbReference type="GeneID" id="69981391"/>
<dbReference type="HOGENOM" id="CLU_047119_0_0_10"/>
<dbReference type="AlphaFoldDB" id="A0A0F5JQ75"/>
<proteinExistence type="predicted"/>
<keyword evidence="1" id="KW-0732">Signal</keyword>
<organism evidence="2 3">
    <name type="scientific">Parabacteroides goldsteinii DSM 19448 = WAL 12034</name>
    <dbReference type="NCBI Taxonomy" id="927665"/>
    <lineage>
        <taxon>Bacteria</taxon>
        <taxon>Pseudomonadati</taxon>
        <taxon>Bacteroidota</taxon>
        <taxon>Bacteroidia</taxon>
        <taxon>Bacteroidales</taxon>
        <taxon>Tannerellaceae</taxon>
        <taxon>Parabacteroides</taxon>
    </lineage>
</organism>
<feature type="chain" id="PRO_5002490420" evidence="1">
    <location>
        <begin position="22"/>
        <end position="454"/>
    </location>
</feature>
<gene>
    <name evidence="2" type="ORF">HMPREF1535_00141</name>
</gene>
<dbReference type="InterPro" id="IPR011990">
    <property type="entry name" value="TPR-like_helical_dom_sf"/>
</dbReference>
<name>A0A0F5JQ75_9BACT</name>
<dbReference type="PATRIC" id="fig|927665.4.peg.137"/>